<evidence type="ECO:0000256" key="11">
    <source>
        <dbReference type="ARBA" id="ARBA00022840"/>
    </source>
</evidence>
<keyword evidence="5" id="KW-0808">Transferase</keyword>
<evidence type="ECO:0000256" key="6">
    <source>
        <dbReference type="ARBA" id="ARBA00022723"/>
    </source>
</evidence>
<dbReference type="FunFam" id="1.10.238.10:FF:000001">
    <property type="entry name" value="Calmodulin 1"/>
    <property type="match status" value="1"/>
</dbReference>
<feature type="binding site" evidence="15">
    <location>
        <position position="74"/>
    </location>
    <ligand>
        <name>ATP</name>
        <dbReference type="ChEBI" id="CHEBI:30616"/>
    </ligand>
</feature>
<evidence type="ECO:0000256" key="4">
    <source>
        <dbReference type="ARBA" id="ARBA00022527"/>
    </source>
</evidence>
<dbReference type="SUPFAM" id="SSF56112">
    <property type="entry name" value="Protein kinase-like (PK-like)"/>
    <property type="match status" value="1"/>
</dbReference>
<keyword evidence="8 15" id="KW-0547">Nucleotide-binding</keyword>
<evidence type="ECO:0000256" key="1">
    <source>
        <dbReference type="ARBA" id="ARBA00001946"/>
    </source>
</evidence>
<dbReference type="Gene3D" id="3.30.200.20">
    <property type="entry name" value="Phosphorylase Kinase, domain 1"/>
    <property type="match status" value="1"/>
</dbReference>
<evidence type="ECO:0000256" key="13">
    <source>
        <dbReference type="ARBA" id="ARBA00047899"/>
    </source>
</evidence>
<dbReference type="PROSITE" id="PS00108">
    <property type="entry name" value="PROTEIN_KINASE_ST"/>
    <property type="match status" value="1"/>
</dbReference>
<evidence type="ECO:0000313" key="19">
    <source>
        <dbReference type="Proteomes" id="UP001162131"/>
    </source>
</evidence>
<evidence type="ECO:0000256" key="5">
    <source>
        <dbReference type="ARBA" id="ARBA00022679"/>
    </source>
</evidence>
<evidence type="ECO:0000256" key="7">
    <source>
        <dbReference type="ARBA" id="ARBA00022737"/>
    </source>
</evidence>
<dbReference type="EC" id="2.7.11.1" evidence="3"/>
<evidence type="ECO:0000313" key="18">
    <source>
        <dbReference type="EMBL" id="CAG9333741.1"/>
    </source>
</evidence>
<dbReference type="InterPro" id="IPR002048">
    <property type="entry name" value="EF_hand_dom"/>
</dbReference>
<comment type="cofactor">
    <cofactor evidence="1">
        <name>Mg(2+)</name>
        <dbReference type="ChEBI" id="CHEBI:18420"/>
    </cofactor>
</comment>
<gene>
    <name evidence="18" type="ORF">BSTOLATCC_MIC59557</name>
</gene>
<dbReference type="CDD" id="cd00051">
    <property type="entry name" value="EFh"/>
    <property type="match status" value="1"/>
</dbReference>
<comment type="caution">
    <text evidence="18">The sequence shown here is derived from an EMBL/GenBank/DDBJ whole genome shotgun (WGS) entry which is preliminary data.</text>
</comment>
<comment type="subunit">
    <text evidence="2">Monomer.</text>
</comment>
<dbReference type="SUPFAM" id="SSF47473">
    <property type="entry name" value="EF-hand"/>
    <property type="match status" value="1"/>
</dbReference>
<evidence type="ECO:0000256" key="3">
    <source>
        <dbReference type="ARBA" id="ARBA00012513"/>
    </source>
</evidence>
<dbReference type="InterPro" id="IPR017441">
    <property type="entry name" value="Protein_kinase_ATP_BS"/>
</dbReference>
<evidence type="ECO:0000259" key="16">
    <source>
        <dbReference type="PROSITE" id="PS50011"/>
    </source>
</evidence>
<dbReference type="FunFam" id="1.10.510.10:FF:000571">
    <property type="entry name" value="Maternal embryonic leucine zipper kinase"/>
    <property type="match status" value="1"/>
</dbReference>
<keyword evidence="7" id="KW-0677">Repeat</keyword>
<evidence type="ECO:0000256" key="12">
    <source>
        <dbReference type="ARBA" id="ARBA00024334"/>
    </source>
</evidence>
<name>A0AAU9K2G1_9CILI</name>
<reference evidence="18" key="1">
    <citation type="submission" date="2021-09" db="EMBL/GenBank/DDBJ databases">
        <authorList>
            <consortium name="AG Swart"/>
            <person name="Singh M."/>
            <person name="Singh A."/>
            <person name="Seah K."/>
            <person name="Emmerich C."/>
        </authorList>
    </citation>
    <scope>NUCLEOTIDE SEQUENCE</scope>
    <source>
        <strain evidence="18">ATCC30299</strain>
    </source>
</reference>
<dbReference type="CDD" id="cd05117">
    <property type="entry name" value="STKc_CAMK"/>
    <property type="match status" value="1"/>
</dbReference>
<dbReference type="InterPro" id="IPR011992">
    <property type="entry name" value="EF-hand-dom_pair"/>
</dbReference>
<organism evidence="18 19">
    <name type="scientific">Blepharisma stoltei</name>
    <dbReference type="NCBI Taxonomy" id="1481888"/>
    <lineage>
        <taxon>Eukaryota</taxon>
        <taxon>Sar</taxon>
        <taxon>Alveolata</taxon>
        <taxon>Ciliophora</taxon>
        <taxon>Postciliodesmatophora</taxon>
        <taxon>Heterotrichea</taxon>
        <taxon>Heterotrichida</taxon>
        <taxon>Blepharismidae</taxon>
        <taxon>Blepharisma</taxon>
    </lineage>
</organism>
<dbReference type="InterPro" id="IPR000719">
    <property type="entry name" value="Prot_kinase_dom"/>
</dbReference>
<dbReference type="GO" id="GO:0004674">
    <property type="term" value="F:protein serine/threonine kinase activity"/>
    <property type="evidence" value="ECO:0007669"/>
    <property type="project" value="UniProtKB-KW"/>
</dbReference>
<dbReference type="Gene3D" id="1.10.238.10">
    <property type="entry name" value="EF-hand"/>
    <property type="match status" value="1"/>
</dbReference>
<evidence type="ECO:0000256" key="15">
    <source>
        <dbReference type="PROSITE-ProRule" id="PRU10141"/>
    </source>
</evidence>
<keyword evidence="9" id="KW-0418">Kinase</keyword>
<sequence>MGVCAPKEHDLVKPLKGKLLPISAITNNSRLDSITEQYDFIRVIGYGQFGTVREATKSDQTNTDTPNLKHYAIKSISKSRVKDHLPLLQNELSILRLVDHPNIIKLYEIYEDSLYIHLVTELCMGGDLYEYLSEKENLNELEVAKIMMKILTAVNHLHILHICHRDLKPENVMFTNQNEDRELKLIDFGLSAKYSDEMLESMVGTPYYLAPEVLKGSYSKECDVWSLGVIMYLLLSGKHPFKGSTMRDLFRNIYNGQYSFIEPIWSKISSQAKNLIARMLAVNPETRITVQEALRHEWFVIVKSNTQPKINLEVFSSIKRNKAKSKLWQVAMRVLVRNLSPEQIDDLKNMFFEIDQRKTGFVTAHDIEVCMNKNGYELAREEFKELTSKISEIGKGRLNYTQFLIAALDRKQIFEEENLWNVFRVFDHDGNGCINLSDLKFALEKAGCYISDSEYQEILEEFELKFCEKLDYDEFRNIMGCFSEVQTAENSMFLSENTMIRRTIRKLSSRKITTRRASVYEAMRRVRRATDMPRSVKDSI</sequence>
<dbReference type="PROSITE" id="PS00107">
    <property type="entry name" value="PROTEIN_KINASE_ATP"/>
    <property type="match status" value="1"/>
</dbReference>
<dbReference type="PROSITE" id="PS50222">
    <property type="entry name" value="EF_HAND_2"/>
    <property type="match status" value="2"/>
</dbReference>
<evidence type="ECO:0000256" key="2">
    <source>
        <dbReference type="ARBA" id="ARBA00011245"/>
    </source>
</evidence>
<dbReference type="EMBL" id="CAJZBQ010000057">
    <property type="protein sequence ID" value="CAG9333741.1"/>
    <property type="molecule type" value="Genomic_DNA"/>
</dbReference>
<evidence type="ECO:0000256" key="8">
    <source>
        <dbReference type="ARBA" id="ARBA00022741"/>
    </source>
</evidence>
<dbReference type="Pfam" id="PF13405">
    <property type="entry name" value="EF-hand_6"/>
    <property type="match status" value="1"/>
</dbReference>
<accession>A0AAU9K2G1</accession>
<dbReference type="InterPro" id="IPR050205">
    <property type="entry name" value="CDPK_Ser/Thr_kinases"/>
</dbReference>
<evidence type="ECO:0000256" key="14">
    <source>
        <dbReference type="ARBA" id="ARBA00048679"/>
    </source>
</evidence>
<feature type="domain" description="EF-hand" evidence="17">
    <location>
        <begin position="342"/>
        <end position="377"/>
    </location>
</feature>
<evidence type="ECO:0000256" key="10">
    <source>
        <dbReference type="ARBA" id="ARBA00022837"/>
    </source>
</evidence>
<comment type="catalytic activity">
    <reaction evidence="14">
        <text>L-seryl-[protein] + ATP = O-phospho-L-seryl-[protein] + ADP + H(+)</text>
        <dbReference type="Rhea" id="RHEA:17989"/>
        <dbReference type="Rhea" id="RHEA-COMP:9863"/>
        <dbReference type="Rhea" id="RHEA-COMP:11604"/>
        <dbReference type="ChEBI" id="CHEBI:15378"/>
        <dbReference type="ChEBI" id="CHEBI:29999"/>
        <dbReference type="ChEBI" id="CHEBI:30616"/>
        <dbReference type="ChEBI" id="CHEBI:83421"/>
        <dbReference type="ChEBI" id="CHEBI:456216"/>
        <dbReference type="EC" id="2.7.11.1"/>
    </reaction>
</comment>
<keyword evidence="6" id="KW-0479">Metal-binding</keyword>
<keyword evidence="11 15" id="KW-0067">ATP-binding</keyword>
<dbReference type="GO" id="GO:0005509">
    <property type="term" value="F:calcium ion binding"/>
    <property type="evidence" value="ECO:0007669"/>
    <property type="project" value="InterPro"/>
</dbReference>
<evidence type="ECO:0000256" key="9">
    <source>
        <dbReference type="ARBA" id="ARBA00022777"/>
    </source>
</evidence>
<dbReference type="FunFam" id="3.30.200.20:FF:000315">
    <property type="entry name" value="Calcium-dependent protein kinase 3"/>
    <property type="match status" value="1"/>
</dbReference>
<dbReference type="PROSITE" id="PS00018">
    <property type="entry name" value="EF_HAND_1"/>
    <property type="match status" value="1"/>
</dbReference>
<dbReference type="SMART" id="SM00220">
    <property type="entry name" value="S_TKc"/>
    <property type="match status" value="1"/>
</dbReference>
<keyword evidence="10" id="KW-0106">Calcium</keyword>
<proteinExistence type="inferred from homology"/>
<keyword evidence="4" id="KW-0723">Serine/threonine-protein kinase</keyword>
<dbReference type="Gene3D" id="1.10.510.10">
    <property type="entry name" value="Transferase(Phosphotransferase) domain 1"/>
    <property type="match status" value="1"/>
</dbReference>
<dbReference type="PANTHER" id="PTHR24349">
    <property type="entry name" value="SERINE/THREONINE-PROTEIN KINASE"/>
    <property type="match status" value="1"/>
</dbReference>
<dbReference type="Pfam" id="PF00069">
    <property type="entry name" value="Pkinase"/>
    <property type="match status" value="1"/>
</dbReference>
<feature type="domain" description="Protein kinase" evidence="16">
    <location>
        <begin position="38"/>
        <end position="299"/>
    </location>
</feature>
<feature type="domain" description="EF-hand" evidence="17">
    <location>
        <begin position="414"/>
        <end position="449"/>
    </location>
</feature>
<dbReference type="InterPro" id="IPR008271">
    <property type="entry name" value="Ser/Thr_kinase_AS"/>
</dbReference>
<dbReference type="AlphaFoldDB" id="A0AAU9K2G1"/>
<evidence type="ECO:0000259" key="17">
    <source>
        <dbReference type="PROSITE" id="PS50222"/>
    </source>
</evidence>
<dbReference type="PROSITE" id="PS50011">
    <property type="entry name" value="PROTEIN_KINASE_DOM"/>
    <property type="match status" value="1"/>
</dbReference>
<comment type="similarity">
    <text evidence="12">Belongs to the protein kinase superfamily. Ser/Thr protein kinase family. CDPK subfamily.</text>
</comment>
<protein>
    <recommendedName>
        <fullName evidence="3">non-specific serine/threonine protein kinase</fullName>
        <ecNumber evidence="3">2.7.11.1</ecNumber>
    </recommendedName>
</protein>
<dbReference type="InterPro" id="IPR018247">
    <property type="entry name" value="EF_Hand_1_Ca_BS"/>
</dbReference>
<comment type="catalytic activity">
    <reaction evidence="13">
        <text>L-threonyl-[protein] + ATP = O-phospho-L-threonyl-[protein] + ADP + H(+)</text>
        <dbReference type="Rhea" id="RHEA:46608"/>
        <dbReference type="Rhea" id="RHEA-COMP:11060"/>
        <dbReference type="Rhea" id="RHEA-COMP:11605"/>
        <dbReference type="ChEBI" id="CHEBI:15378"/>
        <dbReference type="ChEBI" id="CHEBI:30013"/>
        <dbReference type="ChEBI" id="CHEBI:30616"/>
        <dbReference type="ChEBI" id="CHEBI:61977"/>
        <dbReference type="ChEBI" id="CHEBI:456216"/>
        <dbReference type="EC" id="2.7.11.1"/>
    </reaction>
</comment>
<dbReference type="InterPro" id="IPR011009">
    <property type="entry name" value="Kinase-like_dom_sf"/>
</dbReference>
<dbReference type="Proteomes" id="UP001162131">
    <property type="component" value="Unassembled WGS sequence"/>
</dbReference>
<keyword evidence="19" id="KW-1185">Reference proteome</keyword>
<dbReference type="GO" id="GO:0005524">
    <property type="term" value="F:ATP binding"/>
    <property type="evidence" value="ECO:0007669"/>
    <property type="project" value="UniProtKB-UniRule"/>
</dbReference>